<accession>A0A2N9GQK0</accession>
<feature type="compositionally biased region" description="Basic and acidic residues" evidence="2">
    <location>
        <begin position="272"/>
        <end position="284"/>
    </location>
</feature>
<evidence type="ECO:0000256" key="1">
    <source>
        <dbReference type="SAM" id="Coils"/>
    </source>
</evidence>
<organism evidence="3">
    <name type="scientific">Fagus sylvatica</name>
    <name type="common">Beechnut</name>
    <dbReference type="NCBI Taxonomy" id="28930"/>
    <lineage>
        <taxon>Eukaryota</taxon>
        <taxon>Viridiplantae</taxon>
        <taxon>Streptophyta</taxon>
        <taxon>Embryophyta</taxon>
        <taxon>Tracheophyta</taxon>
        <taxon>Spermatophyta</taxon>
        <taxon>Magnoliopsida</taxon>
        <taxon>eudicotyledons</taxon>
        <taxon>Gunneridae</taxon>
        <taxon>Pentapetalae</taxon>
        <taxon>rosids</taxon>
        <taxon>fabids</taxon>
        <taxon>Fagales</taxon>
        <taxon>Fagaceae</taxon>
        <taxon>Fagus</taxon>
    </lineage>
</organism>
<reference evidence="3" key="1">
    <citation type="submission" date="2018-02" db="EMBL/GenBank/DDBJ databases">
        <authorList>
            <person name="Cohen D.B."/>
            <person name="Kent A.D."/>
        </authorList>
    </citation>
    <scope>NUCLEOTIDE SEQUENCE</scope>
</reference>
<sequence length="431" mass="48038">MARRQPRVRASKLARLVNTEERMTQFRQIYRVPPSITLEYYHGNNLPVLNQDEIFLPIMAVVEGGVRFPLHPLLIDFLHTVNASPCQVSINVFRIIMGVVALNQILGVNLTSKDILYVYQYMCPGPDSRTSCHLKARELNVKLVNGLPDTNKGYDNEYLKVLGSWFTDGASCQNSFGFPDPSQIEVKKSKVNVELVKRVLSTNVYMDRLNQPQSAPFLLRHEPRIGSFLEDPTIPRSQEKGKKPISKPFEPELPIHSAANEEPPRPLPVIHELNESDHGDELAPRKKRARPEASSVPTQGASSDFKAYVLISCGPRAVSSLMLARGHEGVGHNALWANLLSRFLGPDAGVYSIEAKVFKMTESLQNKDAEHAKSMAEVLESAVSNYKTLEEEHFRTLNAMKEAEELARSRGEQAGFCGRGDGPDKAKNEGA</sequence>
<feature type="region of interest" description="Disordered" evidence="2">
    <location>
        <begin position="410"/>
        <end position="431"/>
    </location>
</feature>
<protein>
    <submittedName>
        <fullName evidence="3">Uncharacterized protein</fullName>
    </submittedName>
</protein>
<feature type="coiled-coil region" evidence="1">
    <location>
        <begin position="372"/>
        <end position="406"/>
    </location>
</feature>
<feature type="region of interest" description="Disordered" evidence="2">
    <location>
        <begin position="228"/>
        <end position="300"/>
    </location>
</feature>
<name>A0A2N9GQK0_FAGSY</name>
<evidence type="ECO:0000256" key="2">
    <source>
        <dbReference type="SAM" id="MobiDB-lite"/>
    </source>
</evidence>
<dbReference type="AlphaFoldDB" id="A0A2N9GQK0"/>
<evidence type="ECO:0000313" key="3">
    <source>
        <dbReference type="EMBL" id="SPD01660.1"/>
    </source>
</evidence>
<gene>
    <name evidence="3" type="ORF">FSB_LOCUS29542</name>
</gene>
<keyword evidence="1" id="KW-0175">Coiled coil</keyword>
<feature type="compositionally biased region" description="Basic and acidic residues" evidence="2">
    <location>
        <begin position="421"/>
        <end position="431"/>
    </location>
</feature>
<proteinExistence type="predicted"/>
<dbReference type="EMBL" id="OIVN01002223">
    <property type="protein sequence ID" value="SPD01660.1"/>
    <property type="molecule type" value="Genomic_DNA"/>
</dbReference>